<sequence length="179" mass="20360">MANHVVLMPQKLLKTPPSVRDGLSREVELDQRVYGCQLIQKAGILLKLEAVSIASAQTILHRFYFRRSLKQFDVRRVATACLLLACKLEEDQHRVTHFIGTIHLLTQLEDSSPKKVILTEENLDDFLIPIDSEVCTPQHDKDEEEEKLTCPSLERLPDYSLPPSILLTSLLSFFFSSSV</sequence>
<dbReference type="RefSeq" id="XP_067926729.1">
    <property type="nucleotide sequence ID" value="XM_068061293.1"/>
</dbReference>
<dbReference type="InterPro" id="IPR036915">
    <property type="entry name" value="Cyclin-like_sf"/>
</dbReference>
<dbReference type="Gene3D" id="1.10.472.10">
    <property type="entry name" value="Cyclin-like"/>
    <property type="match status" value="1"/>
</dbReference>
<dbReference type="PANTHER" id="PTHR10026">
    <property type="entry name" value="CYCLIN"/>
    <property type="match status" value="1"/>
</dbReference>
<dbReference type="GeneID" id="94424504"/>
<comment type="caution">
    <text evidence="2">The sequence shown here is derived from an EMBL/GenBank/DDBJ whole genome shotgun (WGS) entry which is preliminary data.</text>
</comment>
<dbReference type="GO" id="GO:0006357">
    <property type="term" value="P:regulation of transcription by RNA polymerase II"/>
    <property type="evidence" value="ECO:0007669"/>
    <property type="project" value="InterPro"/>
</dbReference>
<dbReference type="EMBL" id="MIGC01000430">
    <property type="protein sequence ID" value="PHJ25057.1"/>
    <property type="molecule type" value="Genomic_DNA"/>
</dbReference>
<dbReference type="GO" id="GO:0016538">
    <property type="term" value="F:cyclin-dependent protein serine/threonine kinase regulator activity"/>
    <property type="evidence" value="ECO:0007669"/>
    <property type="project" value="InterPro"/>
</dbReference>
<keyword evidence="3" id="KW-1185">Reference proteome</keyword>
<dbReference type="AlphaFoldDB" id="A0A2C6L9Z5"/>
<dbReference type="InterPro" id="IPR006671">
    <property type="entry name" value="Cyclin_N"/>
</dbReference>
<evidence type="ECO:0000259" key="1">
    <source>
        <dbReference type="Pfam" id="PF00134"/>
    </source>
</evidence>
<evidence type="ECO:0000313" key="2">
    <source>
        <dbReference type="EMBL" id="PHJ25057.1"/>
    </source>
</evidence>
<dbReference type="OrthoDB" id="10264655at2759"/>
<dbReference type="SUPFAM" id="SSF47954">
    <property type="entry name" value="Cyclin-like"/>
    <property type="match status" value="1"/>
</dbReference>
<dbReference type="InterPro" id="IPR043198">
    <property type="entry name" value="Cyclin/Ssn8"/>
</dbReference>
<accession>A0A2C6L9Z5</accession>
<dbReference type="VEuPathDB" id="ToxoDB:CSUI_001087"/>
<dbReference type="Pfam" id="PF00134">
    <property type="entry name" value="Cyclin_N"/>
    <property type="match status" value="1"/>
</dbReference>
<feature type="domain" description="Cyclin N-terminal" evidence="1">
    <location>
        <begin position="25"/>
        <end position="99"/>
    </location>
</feature>
<gene>
    <name evidence="2" type="ORF">CSUI_001087</name>
</gene>
<organism evidence="2 3">
    <name type="scientific">Cystoisospora suis</name>
    <dbReference type="NCBI Taxonomy" id="483139"/>
    <lineage>
        <taxon>Eukaryota</taxon>
        <taxon>Sar</taxon>
        <taxon>Alveolata</taxon>
        <taxon>Apicomplexa</taxon>
        <taxon>Conoidasida</taxon>
        <taxon>Coccidia</taxon>
        <taxon>Eucoccidiorida</taxon>
        <taxon>Eimeriorina</taxon>
        <taxon>Sarcocystidae</taxon>
        <taxon>Cystoisospora</taxon>
    </lineage>
</organism>
<reference evidence="2 3" key="1">
    <citation type="journal article" date="2017" name="Int. J. Parasitol.">
        <title>The genome of the protozoan parasite Cystoisospora suis and a reverse vaccinology approach to identify vaccine candidates.</title>
        <authorList>
            <person name="Palmieri N."/>
            <person name="Shrestha A."/>
            <person name="Ruttkowski B."/>
            <person name="Beck T."/>
            <person name="Vogl C."/>
            <person name="Tomley F."/>
            <person name="Blake D.P."/>
            <person name="Joachim A."/>
        </authorList>
    </citation>
    <scope>NUCLEOTIDE SEQUENCE [LARGE SCALE GENOMIC DNA]</scope>
    <source>
        <strain evidence="2 3">Wien I</strain>
    </source>
</reference>
<evidence type="ECO:0000313" key="3">
    <source>
        <dbReference type="Proteomes" id="UP000221165"/>
    </source>
</evidence>
<name>A0A2C6L9Z5_9APIC</name>
<protein>
    <submittedName>
        <fullName evidence="2">Cyclin 4</fullName>
    </submittedName>
</protein>
<proteinExistence type="predicted"/>
<dbReference type="Proteomes" id="UP000221165">
    <property type="component" value="Unassembled WGS sequence"/>
</dbReference>